<dbReference type="GeneID" id="16993369"/>
<dbReference type="CDD" id="cd20078">
    <property type="entry name" value="XPF_nuclease_XPF_euk"/>
    <property type="match status" value="1"/>
</dbReference>
<evidence type="ECO:0000256" key="6">
    <source>
        <dbReference type="ARBA" id="ARBA00022801"/>
    </source>
</evidence>
<name>M1UQE4_CYAM1</name>
<reference evidence="12 13" key="1">
    <citation type="journal article" date="2004" name="Nature">
        <title>Genome sequence of the ultrasmall unicellular red alga Cyanidioschyzon merolae 10D.</title>
        <authorList>
            <person name="Matsuzaki M."/>
            <person name="Misumi O."/>
            <person name="Shin-i T."/>
            <person name="Maruyama S."/>
            <person name="Takahara M."/>
            <person name="Miyagishima S."/>
            <person name="Mori T."/>
            <person name="Nishida K."/>
            <person name="Yagisawa F."/>
            <person name="Nishida K."/>
            <person name="Yoshida Y."/>
            <person name="Nishimura Y."/>
            <person name="Nakao S."/>
            <person name="Kobayashi T."/>
            <person name="Momoyama Y."/>
            <person name="Higashiyama T."/>
            <person name="Minoda A."/>
            <person name="Sano M."/>
            <person name="Nomoto H."/>
            <person name="Oishi K."/>
            <person name="Hayashi H."/>
            <person name="Ohta F."/>
            <person name="Nishizaka S."/>
            <person name="Haga S."/>
            <person name="Miura S."/>
            <person name="Morishita T."/>
            <person name="Kabeya Y."/>
            <person name="Terasawa K."/>
            <person name="Suzuki Y."/>
            <person name="Ishii Y."/>
            <person name="Asakawa S."/>
            <person name="Takano H."/>
            <person name="Ohta N."/>
            <person name="Kuroiwa H."/>
            <person name="Tanaka K."/>
            <person name="Shimizu N."/>
            <person name="Sugano S."/>
            <person name="Sato N."/>
            <person name="Nozaki H."/>
            <person name="Ogasawara N."/>
            <person name="Kohara Y."/>
            <person name="Kuroiwa T."/>
        </authorList>
    </citation>
    <scope>NUCLEOTIDE SEQUENCE [LARGE SCALE GENOMIC DNA]</scope>
    <source>
        <strain evidence="12 13">10D</strain>
    </source>
</reference>
<dbReference type="GO" id="GO:0003684">
    <property type="term" value="F:damaged DNA binding"/>
    <property type="evidence" value="ECO:0007669"/>
    <property type="project" value="TreeGrafter"/>
</dbReference>
<keyword evidence="4 12" id="KW-0255">Endonuclease</keyword>
<dbReference type="InterPro" id="IPR010994">
    <property type="entry name" value="RuvA_2-like"/>
</dbReference>
<dbReference type="STRING" id="280699.M1UQE4"/>
<evidence type="ECO:0000256" key="5">
    <source>
        <dbReference type="ARBA" id="ARBA00022763"/>
    </source>
</evidence>
<evidence type="ECO:0000256" key="10">
    <source>
        <dbReference type="SAM" id="MobiDB-lite"/>
    </source>
</evidence>
<dbReference type="InterPro" id="IPR011335">
    <property type="entry name" value="Restrct_endonuc-II-like"/>
</dbReference>
<keyword evidence="6" id="KW-0378">Hydrolase</keyword>
<dbReference type="GO" id="GO:0000712">
    <property type="term" value="P:resolution of meiotic recombination intermediates"/>
    <property type="evidence" value="ECO:0007669"/>
    <property type="project" value="TreeGrafter"/>
</dbReference>
<sequence length="1012" mass="111353">MLHYEKTAAAEILRGGNSLAVFSRGLDLGSLVAIVAAEKLLLSEGRPILALNFPKTVFQRLGRLLATHPAKFPIHLLPRHVSSSVSAVERFEVYGCGGIIAATPRTLAVDLLTAVSQLGDHGAKKVPTLSFLGILIYNAHEISEHRSETFVTRLFREYVGRCELEDTFIHAFSDAAPALCRGFHSAEKLMRLLGLERLLLYPRFHVDVVTSLEHKTENPQSYVDGGYGTHSSSSAGIELLELHQPMTALMKAIQDEILVLMRSCFFELRRSSPAAELDESDLRVAATSRSILQAAQRIGQEWRRLNSRSRQLLQDIQNLNSILSSLLDDDCVTFLAYLESLRDTQGATSLWMAMESAQNLYRLARERVFRGTDTGGDSKLMGMQDAALDLRASETGELPFEFSQKLVCPEPNSKWELLKELLDEVVSMLMGHQRHGNVSDASTRRVLVLGREPCTIQFLAEYLHYREGAFDALHRRLLLYLGTKSGGKARESVRPTTATMSKAVPSLRVKSDAIDASQSSSNAESEHSSACTDMRQHAPNQRITAEHDSPGQKFGHLQGDAAGHASPRESASDNYNSAPAHASSAVSQCADAARVEILLKSYGRRQSSTGVENLIGPSTILPFLLDSQPCSIIMLDPTLQHVREIEVYQAAYSRFAKIRVYAVFYEESPEYELYCNAIADEKHAFQTLIRHKASMAVRLDQSSAVAVPDTGPERIYWPLWAGSLAKADRPSPSSGRPQILVDVREFRSTLPGCLYQAGFELLPRTLKVGDYVLTPDICVERKSIPDLTSSLASGRLYTQCQAMCRLYRYPLLMIELQEDDIGSTGAKAHVTNLFAPSLSFQENSSHGPATGIGKLCLLTIHFPRLRLLWCRGPQAGAEVFGTLKIGEAEPSGEPTGQISGESEATEDSSAEASLYSVMNARDAFAMRPFDMLRCLPGVENATVFALMRQFRTLTDLANAEADNMAKHFGPTLAKQLISFINTEFRDPNEVSASAAGAEPVSKKIRSTSPADL</sequence>
<dbReference type="RefSeq" id="XP_005536022.1">
    <property type="nucleotide sequence ID" value="XM_005535965.1"/>
</dbReference>
<dbReference type="GO" id="GO:0000110">
    <property type="term" value="C:nucleotide-excision repair factor 1 complex"/>
    <property type="evidence" value="ECO:0007669"/>
    <property type="project" value="TreeGrafter"/>
</dbReference>
<dbReference type="Gene3D" id="3.40.50.10130">
    <property type="match status" value="1"/>
</dbReference>
<evidence type="ECO:0000256" key="2">
    <source>
        <dbReference type="ARBA" id="ARBA00010015"/>
    </source>
</evidence>
<feature type="region of interest" description="Disordered" evidence="10">
    <location>
        <begin position="487"/>
        <end position="506"/>
    </location>
</feature>
<dbReference type="GO" id="GO:1901255">
    <property type="term" value="P:nucleotide-excision repair involved in interstrand cross-link repair"/>
    <property type="evidence" value="ECO:0007669"/>
    <property type="project" value="TreeGrafter"/>
</dbReference>
<dbReference type="Gramene" id="CMH034CT">
    <property type="protein sequence ID" value="CMH034CT"/>
    <property type="gene ID" value="CMH034C"/>
</dbReference>
<dbReference type="SUPFAM" id="SSF52980">
    <property type="entry name" value="Restriction endonuclease-like"/>
    <property type="match status" value="1"/>
</dbReference>
<dbReference type="AlphaFoldDB" id="M1UQE4"/>
<evidence type="ECO:0000256" key="3">
    <source>
        <dbReference type="ARBA" id="ARBA00022722"/>
    </source>
</evidence>
<evidence type="ECO:0000256" key="1">
    <source>
        <dbReference type="ARBA" id="ARBA00004123"/>
    </source>
</evidence>
<dbReference type="Gene3D" id="1.10.150.20">
    <property type="entry name" value="5' to 3' exonuclease, C-terminal subdomain"/>
    <property type="match status" value="1"/>
</dbReference>
<keyword evidence="5" id="KW-0227">DNA damage</keyword>
<dbReference type="KEGG" id="cme:CYME_CMH034C"/>
<feature type="region of interest" description="Disordered" evidence="10">
    <location>
        <begin position="990"/>
        <end position="1012"/>
    </location>
</feature>
<protein>
    <submittedName>
        <fullName evidence="12">Probable DNA repair endonuclease XPF</fullName>
    </submittedName>
</protein>
<evidence type="ECO:0000256" key="8">
    <source>
        <dbReference type="ARBA" id="ARBA00023204"/>
    </source>
</evidence>
<dbReference type="InterPro" id="IPR047520">
    <property type="entry name" value="XPF_nuclease"/>
</dbReference>
<evidence type="ECO:0000313" key="13">
    <source>
        <dbReference type="Proteomes" id="UP000007014"/>
    </source>
</evidence>
<dbReference type="eggNOG" id="KOG0442">
    <property type="taxonomic scope" value="Eukaryota"/>
</dbReference>
<organism evidence="12 13">
    <name type="scientific">Cyanidioschyzon merolae (strain NIES-3377 / 10D)</name>
    <name type="common">Unicellular red alga</name>
    <dbReference type="NCBI Taxonomy" id="280699"/>
    <lineage>
        <taxon>Eukaryota</taxon>
        <taxon>Rhodophyta</taxon>
        <taxon>Bangiophyceae</taxon>
        <taxon>Cyanidiales</taxon>
        <taxon>Cyanidiaceae</taxon>
        <taxon>Cyanidioschyzon</taxon>
    </lineage>
</organism>
<accession>M1UQE4</accession>
<comment type="similarity">
    <text evidence="2">Belongs to the XPF family.</text>
</comment>
<evidence type="ECO:0000256" key="7">
    <source>
        <dbReference type="ARBA" id="ARBA00023125"/>
    </source>
</evidence>
<evidence type="ECO:0000259" key="11">
    <source>
        <dbReference type="SMART" id="SM00891"/>
    </source>
</evidence>
<dbReference type="SUPFAM" id="SSF47781">
    <property type="entry name" value="RuvA domain 2-like"/>
    <property type="match status" value="1"/>
</dbReference>
<dbReference type="HOGENOM" id="CLU_002265_2_0_1"/>
<feature type="domain" description="ERCC4" evidence="11">
    <location>
        <begin position="738"/>
        <end position="818"/>
    </location>
</feature>
<dbReference type="SMART" id="SM00891">
    <property type="entry name" value="ERCC4"/>
    <property type="match status" value="1"/>
</dbReference>
<dbReference type="PANTHER" id="PTHR10150:SF0">
    <property type="entry name" value="DNA REPAIR ENDONUCLEASE XPF"/>
    <property type="match status" value="1"/>
</dbReference>
<keyword evidence="13" id="KW-1185">Reference proteome</keyword>
<evidence type="ECO:0000313" key="12">
    <source>
        <dbReference type="EMBL" id="BAM79736.1"/>
    </source>
</evidence>
<keyword evidence="3" id="KW-0540">Nuclease</keyword>
<dbReference type="EMBL" id="AP006490">
    <property type="protein sequence ID" value="BAM79736.1"/>
    <property type="molecule type" value="Genomic_DNA"/>
</dbReference>
<dbReference type="PANTHER" id="PTHR10150">
    <property type="entry name" value="DNA REPAIR ENDONUCLEASE XPF"/>
    <property type="match status" value="1"/>
</dbReference>
<proteinExistence type="inferred from homology"/>
<dbReference type="InterPro" id="IPR006166">
    <property type="entry name" value="ERCC4_domain"/>
</dbReference>
<dbReference type="OrthoDB" id="361020at2759"/>
<feature type="region of interest" description="Disordered" evidence="10">
    <location>
        <begin position="512"/>
        <end position="579"/>
    </location>
</feature>
<dbReference type="Pfam" id="PF02732">
    <property type="entry name" value="ERCC4"/>
    <property type="match status" value="1"/>
</dbReference>
<evidence type="ECO:0000256" key="4">
    <source>
        <dbReference type="ARBA" id="ARBA00022759"/>
    </source>
</evidence>
<evidence type="ECO:0000256" key="9">
    <source>
        <dbReference type="ARBA" id="ARBA00023242"/>
    </source>
</evidence>
<keyword evidence="8" id="KW-0234">DNA repair</keyword>
<keyword evidence="9" id="KW-0539">Nucleus</keyword>
<keyword evidence="7" id="KW-0238">DNA-binding</keyword>
<dbReference type="Proteomes" id="UP000007014">
    <property type="component" value="Chromosome 8"/>
</dbReference>
<feature type="region of interest" description="Disordered" evidence="10">
    <location>
        <begin position="885"/>
        <end position="911"/>
    </location>
</feature>
<dbReference type="GO" id="GO:0000724">
    <property type="term" value="P:double-strand break repair via homologous recombination"/>
    <property type="evidence" value="ECO:0007669"/>
    <property type="project" value="TreeGrafter"/>
</dbReference>
<dbReference type="FunFam" id="3.40.50.10130:FF:000002">
    <property type="entry name" value="DNA repair endonuclease XPF"/>
    <property type="match status" value="1"/>
</dbReference>
<comment type="subcellular location">
    <subcellularLocation>
        <location evidence="1">Nucleus</location>
    </subcellularLocation>
</comment>
<reference evidence="12 13" key="2">
    <citation type="journal article" date="2007" name="BMC Biol.">
        <title>A 100%-complete sequence reveals unusually simple genomic features in the hot-spring red alga Cyanidioschyzon merolae.</title>
        <authorList>
            <person name="Nozaki H."/>
            <person name="Takano H."/>
            <person name="Misumi O."/>
            <person name="Terasawa K."/>
            <person name="Matsuzaki M."/>
            <person name="Maruyama S."/>
            <person name="Nishida K."/>
            <person name="Yagisawa F."/>
            <person name="Yoshida Y."/>
            <person name="Fujiwara T."/>
            <person name="Takio S."/>
            <person name="Tamura K."/>
            <person name="Chung S.J."/>
            <person name="Nakamura S."/>
            <person name="Kuroiwa H."/>
            <person name="Tanaka K."/>
            <person name="Sato N."/>
            <person name="Kuroiwa T."/>
        </authorList>
    </citation>
    <scope>NUCLEOTIDE SEQUENCE [LARGE SCALE GENOMIC DNA]</scope>
    <source>
        <strain evidence="12 13">10D</strain>
    </source>
</reference>
<dbReference type="OMA" id="THILDIM"/>
<gene>
    <name evidence="12" type="ORF">CYME_CMH034C</name>
</gene>
<dbReference type="GO" id="GO:0000014">
    <property type="term" value="F:single-stranded DNA endodeoxyribonuclease activity"/>
    <property type="evidence" value="ECO:0007669"/>
    <property type="project" value="TreeGrafter"/>
</dbReference>
<dbReference type="GO" id="GO:0003697">
    <property type="term" value="F:single-stranded DNA binding"/>
    <property type="evidence" value="ECO:0007669"/>
    <property type="project" value="TreeGrafter"/>
</dbReference>